<feature type="region of interest" description="Disordered" evidence="1">
    <location>
        <begin position="44"/>
        <end position="87"/>
    </location>
</feature>
<protein>
    <submittedName>
        <fullName evidence="3">BLVR domain-containing protein</fullName>
    </submittedName>
</protein>
<evidence type="ECO:0000313" key="3">
    <source>
        <dbReference type="WBParaSite" id="Csp11.Scaffold630.g18209.t1"/>
    </source>
</evidence>
<feature type="compositionally biased region" description="Polar residues" evidence="1">
    <location>
        <begin position="51"/>
        <end position="60"/>
    </location>
</feature>
<feature type="region of interest" description="Disordered" evidence="1">
    <location>
        <begin position="1"/>
        <end position="29"/>
    </location>
</feature>
<dbReference type="AlphaFoldDB" id="A0A1I7UQ26"/>
<reference evidence="3" key="1">
    <citation type="submission" date="2016-11" db="UniProtKB">
        <authorList>
            <consortium name="WormBaseParasite"/>
        </authorList>
    </citation>
    <scope>IDENTIFICATION</scope>
</reference>
<feature type="compositionally biased region" description="Basic and acidic residues" evidence="1">
    <location>
        <begin position="8"/>
        <end position="19"/>
    </location>
</feature>
<dbReference type="WBParaSite" id="Csp11.Scaffold630.g18209.t1">
    <property type="protein sequence ID" value="Csp11.Scaffold630.g18209.t1"/>
    <property type="gene ID" value="Csp11.Scaffold630.g18209"/>
</dbReference>
<organism evidence="2 3">
    <name type="scientific">Caenorhabditis tropicalis</name>
    <dbReference type="NCBI Taxonomy" id="1561998"/>
    <lineage>
        <taxon>Eukaryota</taxon>
        <taxon>Metazoa</taxon>
        <taxon>Ecdysozoa</taxon>
        <taxon>Nematoda</taxon>
        <taxon>Chromadorea</taxon>
        <taxon>Rhabditida</taxon>
        <taxon>Rhabditina</taxon>
        <taxon>Rhabditomorpha</taxon>
        <taxon>Rhabditoidea</taxon>
        <taxon>Rhabditidae</taxon>
        <taxon>Peloderinae</taxon>
        <taxon>Caenorhabditis</taxon>
    </lineage>
</organism>
<sequence>MISPKSIPSKEEPASDTKAKIGKKKKGYRGETVADRLLASARRMEQERLMESSNATSVQISIEKEQPPSSTNNNPVKLTKEEKLGKATHEIDDLSALEWETSSEQSGL</sequence>
<keyword evidence="2" id="KW-1185">Reference proteome</keyword>
<proteinExistence type="predicted"/>
<feature type="compositionally biased region" description="Polar residues" evidence="1">
    <location>
        <begin position="67"/>
        <end position="76"/>
    </location>
</feature>
<evidence type="ECO:0000256" key="1">
    <source>
        <dbReference type="SAM" id="MobiDB-lite"/>
    </source>
</evidence>
<accession>A0A1I7UQ26</accession>
<evidence type="ECO:0000313" key="2">
    <source>
        <dbReference type="Proteomes" id="UP000095282"/>
    </source>
</evidence>
<feature type="compositionally biased region" description="Basic and acidic residues" evidence="1">
    <location>
        <begin position="78"/>
        <end position="87"/>
    </location>
</feature>
<dbReference type="Proteomes" id="UP000095282">
    <property type="component" value="Unplaced"/>
</dbReference>
<name>A0A1I7UQ26_9PELO</name>
<dbReference type="eggNOG" id="ENOG502TIWR">
    <property type="taxonomic scope" value="Eukaryota"/>
</dbReference>